<dbReference type="InterPro" id="IPR000182">
    <property type="entry name" value="GNAT_dom"/>
</dbReference>
<dbReference type="Proteomes" id="UP000037953">
    <property type="component" value="Unassembled WGS sequence"/>
</dbReference>
<dbReference type="InterPro" id="IPR050680">
    <property type="entry name" value="YpeA/RimI_acetyltransf"/>
</dbReference>
<dbReference type="RefSeq" id="WP_062697411.1">
    <property type="nucleotide sequence ID" value="NZ_LJOD01000003.1"/>
</dbReference>
<reference evidence="5" key="2">
    <citation type="submission" date="2015-09" db="EMBL/GenBank/DDBJ databases">
        <title>Draft genome sequence of a multidrug-resistant Chryseobacterium indologenes isolate from Malaysia.</title>
        <authorList>
            <person name="Yu C.Y."/>
            <person name="Ang G.Y."/>
            <person name="Chan K.-G."/>
        </authorList>
    </citation>
    <scope>NUCLEOTIDE SEQUENCE [LARGE SCALE GENOMIC DNA]</scope>
    <source>
        <strain evidence="5">CI_885</strain>
    </source>
</reference>
<evidence type="ECO:0000256" key="2">
    <source>
        <dbReference type="ARBA" id="ARBA00023315"/>
    </source>
</evidence>
<evidence type="ECO:0000313" key="5">
    <source>
        <dbReference type="Proteomes" id="UP000037953"/>
    </source>
</evidence>
<dbReference type="PATRIC" id="fig|253.9.peg.2925"/>
<dbReference type="PROSITE" id="PS51186">
    <property type="entry name" value="GNAT"/>
    <property type="match status" value="2"/>
</dbReference>
<dbReference type="EMBL" id="LJOD01000003">
    <property type="protein sequence ID" value="KPE51831.1"/>
    <property type="molecule type" value="Genomic_DNA"/>
</dbReference>
<feature type="domain" description="N-acetyltransferase" evidence="3">
    <location>
        <begin position="1"/>
        <end position="152"/>
    </location>
</feature>
<reference evidence="4 5" key="1">
    <citation type="journal article" date="2015" name="Genom Data">
        <title>Draft genome sequence of a multidrug-resistant Chryseobacterium indologenes isolate from Malaysia.</title>
        <authorList>
            <person name="Yu C.Y."/>
            <person name="Ang G.Y."/>
            <person name="Cheng H.J."/>
            <person name="Cheong Y.M."/>
            <person name="Yin W.F."/>
            <person name="Chan K.G."/>
        </authorList>
    </citation>
    <scope>NUCLEOTIDE SEQUENCE [LARGE SCALE GENOMIC DNA]</scope>
    <source>
        <strain evidence="4 5">CI_885</strain>
    </source>
</reference>
<dbReference type="GO" id="GO:0016747">
    <property type="term" value="F:acyltransferase activity, transferring groups other than amino-acyl groups"/>
    <property type="evidence" value="ECO:0007669"/>
    <property type="project" value="InterPro"/>
</dbReference>
<dbReference type="SUPFAM" id="SSF55729">
    <property type="entry name" value="Acyl-CoA N-acyltransferases (Nat)"/>
    <property type="match status" value="2"/>
</dbReference>
<dbReference type="Gene3D" id="3.40.630.30">
    <property type="match status" value="2"/>
</dbReference>
<comment type="caution">
    <text evidence="4">The sequence shown here is derived from an EMBL/GenBank/DDBJ whole genome shotgun (WGS) entry which is preliminary data.</text>
</comment>
<evidence type="ECO:0000256" key="1">
    <source>
        <dbReference type="ARBA" id="ARBA00022679"/>
    </source>
</evidence>
<organism evidence="4 5">
    <name type="scientific">Chryseobacterium indologenes</name>
    <name type="common">Flavobacterium indologenes</name>
    <dbReference type="NCBI Taxonomy" id="253"/>
    <lineage>
        <taxon>Bacteria</taxon>
        <taxon>Pseudomonadati</taxon>
        <taxon>Bacteroidota</taxon>
        <taxon>Flavobacteriia</taxon>
        <taxon>Flavobacteriales</taxon>
        <taxon>Weeksellaceae</taxon>
        <taxon>Chryseobacterium group</taxon>
        <taxon>Chryseobacterium</taxon>
    </lineage>
</organism>
<accession>A0A0N0IWZ8</accession>
<keyword evidence="1" id="KW-0808">Transferase</keyword>
<evidence type="ECO:0000259" key="3">
    <source>
        <dbReference type="PROSITE" id="PS51186"/>
    </source>
</evidence>
<dbReference type="AlphaFoldDB" id="A0A0N0IWZ8"/>
<dbReference type="PANTHER" id="PTHR43420:SF44">
    <property type="entry name" value="ACETYLTRANSFERASE YPEA"/>
    <property type="match status" value="1"/>
</dbReference>
<name>A0A0N0IWZ8_CHRID</name>
<dbReference type="OrthoDB" id="4228396at2"/>
<proteinExistence type="predicted"/>
<feature type="domain" description="N-acetyltransferase" evidence="3">
    <location>
        <begin position="154"/>
        <end position="281"/>
    </location>
</feature>
<keyword evidence="2" id="KW-0012">Acyltransferase</keyword>
<dbReference type="CDD" id="cd04301">
    <property type="entry name" value="NAT_SF"/>
    <property type="match status" value="2"/>
</dbReference>
<dbReference type="Pfam" id="PF00583">
    <property type="entry name" value="Acetyltransf_1"/>
    <property type="match status" value="2"/>
</dbReference>
<sequence length="281" mass="31612">MEFKNLAGTDIKELLGVFNLSFSDYIVPFHLSEEQLISKINTEKINLNISVGAFESGQLKGFILQAEKEGEGGRIIYNAGTGVIPEARGKGLVRKMYDFILPILKEKKADKLLLEVIEGNEAAIRAYENLGFKVVRKLLCFRGNIMMSKENPDITIREMGGFEWEAFRSFWDVEPSWQASVFVLNDIPGECMVLGAYKNTKLVGYIVYHPLAKKIYQLAVDKNYRKQGVASMLFKAIAHMAEGSAVSVNNVDHVSKEALSFLDNTVGMKNWITQLEMKKNL</sequence>
<evidence type="ECO:0000313" key="4">
    <source>
        <dbReference type="EMBL" id="KPE51831.1"/>
    </source>
</evidence>
<protein>
    <recommendedName>
        <fullName evidence="3">N-acetyltransferase domain-containing protein</fullName>
    </recommendedName>
</protein>
<dbReference type="PANTHER" id="PTHR43420">
    <property type="entry name" value="ACETYLTRANSFERASE"/>
    <property type="match status" value="1"/>
</dbReference>
<gene>
    <name evidence="4" type="ORF">AOB46_06285</name>
</gene>
<dbReference type="InterPro" id="IPR016181">
    <property type="entry name" value="Acyl_CoA_acyltransferase"/>
</dbReference>